<dbReference type="OrthoDB" id="4218961at2759"/>
<dbReference type="GO" id="GO:0043531">
    <property type="term" value="F:ADP binding"/>
    <property type="evidence" value="ECO:0007669"/>
    <property type="project" value="InterPro"/>
</dbReference>
<evidence type="ECO:0000313" key="5">
    <source>
        <dbReference type="EnsemblPlants" id="TraesCS3B02G604800.1"/>
    </source>
</evidence>
<dbReference type="GO" id="GO:0006952">
    <property type="term" value="P:defense response"/>
    <property type="evidence" value="ECO:0007669"/>
    <property type="project" value="UniProtKB-KW"/>
</dbReference>
<dbReference type="GO" id="GO:0051707">
    <property type="term" value="P:response to other organism"/>
    <property type="evidence" value="ECO:0007669"/>
    <property type="project" value="UniProtKB-ARBA"/>
</dbReference>
<evidence type="ECO:0000259" key="4">
    <source>
        <dbReference type="Pfam" id="PF23598"/>
    </source>
</evidence>
<dbReference type="Gramene" id="TraesCS3B03G1523900.2">
    <property type="protein sequence ID" value="TraesCS3B03G1523900.2.CDS"/>
    <property type="gene ID" value="TraesCS3B03G1523900"/>
</dbReference>
<dbReference type="RefSeq" id="XP_044352519.1">
    <property type="nucleotide sequence ID" value="XM_044496584.1"/>
</dbReference>
<keyword evidence="2" id="KW-0611">Plant defense</keyword>
<dbReference type="Gramene" id="TraesNOR3B03G01817560.2">
    <property type="protein sequence ID" value="TraesNOR3B03G01817560.2"/>
    <property type="gene ID" value="TraesNOR3B03G01817560"/>
</dbReference>
<dbReference type="Gramene" id="TraesARI3B03G01827620.1">
    <property type="protein sequence ID" value="TraesARI3B03G01827620.1"/>
    <property type="gene ID" value="TraesARI3B03G01827620"/>
</dbReference>
<evidence type="ECO:0000313" key="6">
    <source>
        <dbReference type="Proteomes" id="UP000019116"/>
    </source>
</evidence>
<dbReference type="Gramene" id="TraesCLE_scaffold_003562_01G000100.1">
    <property type="protein sequence ID" value="TraesCLE_scaffold_003562_01G000100.1"/>
    <property type="gene ID" value="TraesCLE_scaffold_003562_01G000100"/>
</dbReference>
<dbReference type="InterPro" id="IPR055414">
    <property type="entry name" value="LRR_R13L4/SHOC2-like"/>
</dbReference>
<dbReference type="PANTHER" id="PTHR23155:SF1227">
    <property type="entry name" value="OS11G0462500 PROTEIN"/>
    <property type="match status" value="1"/>
</dbReference>
<dbReference type="Gene3D" id="3.80.10.10">
    <property type="entry name" value="Ribonuclease Inhibitor"/>
    <property type="match status" value="1"/>
</dbReference>
<protein>
    <submittedName>
        <fullName evidence="5">Uncharacterized protein</fullName>
    </submittedName>
</protein>
<dbReference type="Pfam" id="PF23598">
    <property type="entry name" value="LRR_14"/>
    <property type="match status" value="1"/>
</dbReference>
<accession>A0A3B6G2R2</accession>
<evidence type="ECO:0000256" key="2">
    <source>
        <dbReference type="ARBA" id="ARBA00022821"/>
    </source>
</evidence>
<reference evidence="5" key="2">
    <citation type="submission" date="2018-10" db="UniProtKB">
        <authorList>
            <consortium name="EnsemblPlants"/>
        </authorList>
    </citation>
    <scope>IDENTIFICATION</scope>
</reference>
<dbReference type="GeneID" id="123072909"/>
<dbReference type="InterPro" id="IPR042197">
    <property type="entry name" value="Apaf_helical"/>
</dbReference>
<dbReference type="PRINTS" id="PR00364">
    <property type="entry name" value="DISEASERSIST"/>
</dbReference>
<dbReference type="InterPro" id="IPR002182">
    <property type="entry name" value="NB-ARC"/>
</dbReference>
<dbReference type="SUPFAM" id="SSF52540">
    <property type="entry name" value="P-loop containing nucleoside triphosphate hydrolases"/>
    <property type="match status" value="1"/>
</dbReference>
<feature type="domain" description="NB-ARC" evidence="3">
    <location>
        <begin position="162"/>
        <end position="318"/>
    </location>
</feature>
<dbReference type="PANTHER" id="PTHR23155">
    <property type="entry name" value="DISEASE RESISTANCE PROTEIN RP"/>
    <property type="match status" value="1"/>
</dbReference>
<keyword evidence="6" id="KW-1185">Reference proteome</keyword>
<dbReference type="SMR" id="A0A3B6G2R2"/>
<keyword evidence="1" id="KW-0677">Repeat</keyword>
<dbReference type="InterPro" id="IPR027417">
    <property type="entry name" value="P-loop_NTPase"/>
</dbReference>
<dbReference type="InterPro" id="IPR032675">
    <property type="entry name" value="LRR_dom_sf"/>
</dbReference>
<dbReference type="Gene3D" id="3.40.50.300">
    <property type="entry name" value="P-loop containing nucleotide triphosphate hydrolases"/>
    <property type="match status" value="1"/>
</dbReference>
<organism evidence="5">
    <name type="scientific">Triticum aestivum</name>
    <name type="common">Wheat</name>
    <dbReference type="NCBI Taxonomy" id="4565"/>
    <lineage>
        <taxon>Eukaryota</taxon>
        <taxon>Viridiplantae</taxon>
        <taxon>Streptophyta</taxon>
        <taxon>Embryophyta</taxon>
        <taxon>Tracheophyta</taxon>
        <taxon>Spermatophyta</taxon>
        <taxon>Magnoliopsida</taxon>
        <taxon>Liliopsida</taxon>
        <taxon>Poales</taxon>
        <taxon>Poaceae</taxon>
        <taxon>BOP clade</taxon>
        <taxon>Pooideae</taxon>
        <taxon>Triticodae</taxon>
        <taxon>Triticeae</taxon>
        <taxon>Triticinae</taxon>
        <taxon>Triticum</taxon>
    </lineage>
</organism>
<dbReference type="SUPFAM" id="SSF52058">
    <property type="entry name" value="L domain-like"/>
    <property type="match status" value="1"/>
</dbReference>
<dbReference type="InterPro" id="IPR044974">
    <property type="entry name" value="Disease_R_plants"/>
</dbReference>
<dbReference type="Gene3D" id="1.10.8.430">
    <property type="entry name" value="Helical domain of apoptotic protease-activating factors"/>
    <property type="match status" value="1"/>
</dbReference>
<dbReference type="Pfam" id="PF00931">
    <property type="entry name" value="NB-ARC"/>
    <property type="match status" value="1"/>
</dbReference>
<evidence type="ECO:0000259" key="3">
    <source>
        <dbReference type="Pfam" id="PF00931"/>
    </source>
</evidence>
<gene>
    <name evidence="5" type="primary">LOC123072909</name>
</gene>
<dbReference type="Gramene" id="TraesJUL3B03G01808160.1">
    <property type="protein sequence ID" value="TraesJUL3B03G01808160.1"/>
    <property type="gene ID" value="TraesJUL3B03G01808160"/>
</dbReference>
<feature type="domain" description="Disease resistance R13L4/SHOC-2-like LRR" evidence="4">
    <location>
        <begin position="526"/>
        <end position="847"/>
    </location>
</feature>
<dbReference type="Gramene" id="TraesLDM3B03G01791270.1">
    <property type="protein sequence ID" value="TraesLDM3B03G01791270.1"/>
    <property type="gene ID" value="TraesLDM3B03G01791270"/>
</dbReference>
<dbReference type="Gramene" id="TraesWEE_scaffold_004810_01G000100.1">
    <property type="protein sequence ID" value="TraesWEE_scaffold_004810_01G000100.1"/>
    <property type="gene ID" value="TraesWEE_scaffold_004810_01G000100"/>
</dbReference>
<proteinExistence type="predicted"/>
<dbReference type="Gramene" id="TraesCS3B02G604800.1">
    <property type="protein sequence ID" value="TraesCS3B02G604800.1"/>
    <property type="gene ID" value="TraesCS3B02G604800"/>
</dbReference>
<name>A0A3B6G2R2_WHEAT</name>
<reference evidence="5" key="1">
    <citation type="submission" date="2018-08" db="EMBL/GenBank/DDBJ databases">
        <authorList>
            <person name="Rossello M."/>
        </authorList>
    </citation>
    <scope>NUCLEOTIDE SEQUENCE [LARGE SCALE GENOMIC DNA]</scope>
    <source>
        <strain evidence="5">cv. Chinese Spring</strain>
    </source>
</reference>
<dbReference type="Gramene" id="TraesLAC3B03G01731860.1">
    <property type="protein sequence ID" value="TraesLAC3B03G01731860.1"/>
    <property type="gene ID" value="TraesLAC3B03G01731860"/>
</dbReference>
<dbReference type="STRING" id="4565.A0A3B6G2R2"/>
<dbReference type="Gramene" id="TraesNOR3B03G01817560.1">
    <property type="protein sequence ID" value="TraesNOR3B03G01817560.1"/>
    <property type="gene ID" value="TraesNOR3B03G01817560"/>
</dbReference>
<dbReference type="AlphaFoldDB" id="A0A3B6G2R2"/>
<dbReference type="EnsemblPlants" id="TraesCS3B02G604800.1">
    <property type="protein sequence ID" value="TraesCS3B02G604800.1"/>
    <property type="gene ID" value="TraesCS3B02G604800"/>
</dbReference>
<dbReference type="Gramene" id="TraesSTA3B03G01785720.1">
    <property type="protein sequence ID" value="TraesSTA3B03G01785720.1"/>
    <property type="gene ID" value="TraesSTA3B03G01785720"/>
</dbReference>
<sequence length="966" mass="108308">MEFIGVGLGMLFNSILPQLKQKMKESKLKKIAINSDIEDFRREAELLQSRLEDGYSRHEGAHKAKLLVINGNLKVLCQDTNDCIHRFLRRGSMESCTDFAKKIKRFKEKVYKLSKHTRELMDSFKEQHLERPCQYVTSSEFVGRHERLAELQELVHDLPSCKQEEPKVISIVGFAGLGKTLLANEFYNSKEALAKFHHRAWVTDAGSHEEVVKNILMEIDKGGNHAEDALDLQRLCHSLRNFLKTATEYLIVIDDMKRWKMWNDIKYTFKNVKGIVLVTTTIQEVANTCSQGTNGYVYRLSPLDKEESLKLFTIECGHKGDPGHADSHYAKEVLKKCDGLPLAIVDVANYLQSQGVLTSSRCNDACRDLGAFLVQVDDCKLERMQSVLMNIYTGLPGALRSCLLYFCMYKKNIAAVPKRNSLMWRWQAEGFVDVKTGCEYLNTLINHNIIQPMEVGTNGAARRCRPPGMVTEYISQISKSENFAASGSDLVETPNSRIRRLSLDPGSAKDERIISGMELSIVLTMAVSGEGCKEILDFKRYELIAVLDLKECTNLDESHVIHICNLVLLKYLSLGDSIDEIPKAIANLVLLETLQMRRTRETVLVHRQVLELPNLKHLLGNFKLKTKPDKELCDFLEKKSVLEMITGFVTETSKGFPNLMCHMMQLRKVKIVCDASVDQENVRDKKGKQTDDNDKDLARAIKEFIHRGSDTLGCSLSMDFGNDAGPVRMAPPLEFLKCSGSLDSLKLRGGWGTFHLPPEPFTTITGITKLCLSHTCKSGEDILATLTDMITLEYLKLEEVNLGPLRIESGTFRRLMRLCLMGETSSKQGEGITIQHKALSSLVSLHLISKAPIFIVEKPPNGPEPQVRDQITVVDAHISKGNKSKGKEVQFPIGAEPHVGDQISQSEDKQVKLHMGCLGCLEEIALDSGVTPTMHDAWKRAAKGHPNRPGVLLIHKAARIPPSSNA</sequence>
<evidence type="ECO:0000256" key="1">
    <source>
        <dbReference type="ARBA" id="ARBA00022737"/>
    </source>
</evidence>
<dbReference type="Proteomes" id="UP000019116">
    <property type="component" value="Chromosome 3B"/>
</dbReference>